<evidence type="ECO:0000256" key="6">
    <source>
        <dbReference type="PROSITE-ProRule" id="PRU01240"/>
    </source>
</evidence>
<dbReference type="PROSITE" id="PS51892">
    <property type="entry name" value="SUBTILASE"/>
    <property type="match status" value="1"/>
</dbReference>
<evidence type="ECO:0000313" key="9">
    <source>
        <dbReference type="EMBL" id="AIQ71632.1"/>
    </source>
</evidence>
<evidence type="ECO:0000256" key="7">
    <source>
        <dbReference type="RuleBase" id="RU003355"/>
    </source>
</evidence>
<dbReference type="PANTHER" id="PTHR43806">
    <property type="entry name" value="PEPTIDASE S8"/>
    <property type="match status" value="1"/>
</dbReference>
<dbReference type="AlphaFoldDB" id="A0A089MEA0"/>
<dbReference type="OrthoDB" id="9798386at2"/>
<dbReference type="eggNOG" id="COG1404">
    <property type="taxonomic scope" value="Bacteria"/>
</dbReference>
<dbReference type="InterPro" id="IPR034202">
    <property type="entry name" value="Subtilisin_Carlsberg-like"/>
</dbReference>
<dbReference type="InterPro" id="IPR023827">
    <property type="entry name" value="Peptidase_S8_Asp-AS"/>
</dbReference>
<evidence type="ECO:0000256" key="2">
    <source>
        <dbReference type="ARBA" id="ARBA00022670"/>
    </source>
</evidence>
<feature type="active site" description="Charge relay system" evidence="6">
    <location>
        <position position="66"/>
    </location>
</feature>
<dbReference type="GO" id="GO:0006508">
    <property type="term" value="P:proteolysis"/>
    <property type="evidence" value="ECO:0007669"/>
    <property type="project" value="UniProtKB-KW"/>
</dbReference>
<sequence length="307" mass="33265">MKTKLSLLVFLIILLYTSASVSIPKQPAIDAYEVEELKNWGVEKIGAPLLWSKGIKGKGINIAIMDSGIDYNHPEFSKNIHTGYNAIQPNELPIDDYGHGTLMTGIIAAQHNSIGFQGIAPEAEIYPVKVLDRLGRGSLEDINRGIDWCIRHNIDIINMSFSIPEDKELLHKSIQKATNNGIIVVAAVTNSYGGAVGYPASYEGVISVTSVDRKLDSGETASIGKIDFSAPGEDIISTSKNGKFEYVSGTSISAPYVTGLIALLMQQYHLPSNNIVKTLKKYAEDLGVDGKDDIYGWGFLTTTENGG</sequence>
<dbReference type="InterPro" id="IPR015500">
    <property type="entry name" value="Peptidase_S8_subtilisin-rel"/>
</dbReference>
<keyword evidence="4 6" id="KW-0378">Hydrolase</keyword>
<evidence type="ECO:0000313" key="10">
    <source>
        <dbReference type="Proteomes" id="UP000029500"/>
    </source>
</evidence>
<dbReference type="Proteomes" id="UP000029500">
    <property type="component" value="Chromosome"/>
</dbReference>
<name>A0A089MEA0_9BACL</name>
<protein>
    <recommendedName>
        <fullName evidence="8">Peptidase S8/S53 domain-containing protein</fullName>
    </recommendedName>
</protein>
<dbReference type="GO" id="GO:0004252">
    <property type="term" value="F:serine-type endopeptidase activity"/>
    <property type="evidence" value="ECO:0007669"/>
    <property type="project" value="UniProtKB-UniRule"/>
</dbReference>
<evidence type="ECO:0000256" key="3">
    <source>
        <dbReference type="ARBA" id="ARBA00022723"/>
    </source>
</evidence>
<dbReference type="HOGENOM" id="CLU_011263_15_0_9"/>
<reference evidence="9 10" key="1">
    <citation type="submission" date="2014-08" db="EMBL/GenBank/DDBJ databases">
        <title>Comparative genomics of the Paenibacillus odorifer group.</title>
        <authorList>
            <person name="den Bakker H.C."/>
            <person name="Tsai Y.-C."/>
            <person name="Martin N."/>
            <person name="Korlach J."/>
            <person name="Wiedmann M."/>
        </authorList>
    </citation>
    <scope>NUCLEOTIDE SEQUENCE [LARGE SCALE GENOMIC DNA]</scope>
    <source>
        <strain evidence="9 10">DSM 15220</strain>
    </source>
</reference>
<gene>
    <name evidence="9" type="ORF">PGRAT_31635</name>
</gene>
<feature type="active site" description="Charge relay system" evidence="6">
    <location>
        <position position="251"/>
    </location>
</feature>
<evidence type="ECO:0000256" key="4">
    <source>
        <dbReference type="ARBA" id="ARBA00022801"/>
    </source>
</evidence>
<evidence type="ECO:0000259" key="8">
    <source>
        <dbReference type="Pfam" id="PF00082"/>
    </source>
</evidence>
<dbReference type="PRINTS" id="PR00723">
    <property type="entry name" value="SUBTILISIN"/>
</dbReference>
<dbReference type="PANTHER" id="PTHR43806:SF11">
    <property type="entry name" value="CEREVISIN-RELATED"/>
    <property type="match status" value="1"/>
</dbReference>
<dbReference type="InterPro" id="IPR023828">
    <property type="entry name" value="Peptidase_S8_Ser-AS"/>
</dbReference>
<dbReference type="PROSITE" id="PS00138">
    <property type="entry name" value="SUBTILASE_SER"/>
    <property type="match status" value="1"/>
</dbReference>
<proteinExistence type="inferred from homology"/>
<evidence type="ECO:0000256" key="1">
    <source>
        <dbReference type="ARBA" id="ARBA00011073"/>
    </source>
</evidence>
<comment type="similarity">
    <text evidence="1 6 7">Belongs to the peptidase S8 family.</text>
</comment>
<dbReference type="SUPFAM" id="SSF52743">
    <property type="entry name" value="Subtilisin-like"/>
    <property type="match status" value="1"/>
</dbReference>
<keyword evidence="10" id="KW-1185">Reference proteome</keyword>
<dbReference type="RefSeq" id="WP_036706512.1">
    <property type="nucleotide sequence ID" value="NZ_CP009287.1"/>
</dbReference>
<dbReference type="PROSITE" id="PS00136">
    <property type="entry name" value="SUBTILASE_ASP"/>
    <property type="match status" value="1"/>
</dbReference>
<dbReference type="InterPro" id="IPR000209">
    <property type="entry name" value="Peptidase_S8/S53_dom"/>
</dbReference>
<keyword evidence="2 6" id="KW-0645">Protease</keyword>
<dbReference type="EMBL" id="CP009287">
    <property type="protein sequence ID" value="AIQ71632.1"/>
    <property type="molecule type" value="Genomic_DNA"/>
</dbReference>
<feature type="active site" description="Charge relay system" evidence="6">
    <location>
        <position position="99"/>
    </location>
</feature>
<keyword evidence="3" id="KW-0479">Metal-binding</keyword>
<evidence type="ECO:0000256" key="5">
    <source>
        <dbReference type="ARBA" id="ARBA00022825"/>
    </source>
</evidence>
<dbReference type="InterPro" id="IPR050131">
    <property type="entry name" value="Peptidase_S8_subtilisin-like"/>
</dbReference>
<dbReference type="CDD" id="cd07477">
    <property type="entry name" value="Peptidases_S8_Subtilisin_subset"/>
    <property type="match status" value="1"/>
</dbReference>
<feature type="domain" description="Peptidase S8/S53" evidence="8">
    <location>
        <begin position="57"/>
        <end position="298"/>
    </location>
</feature>
<dbReference type="STRING" id="189425.PGRAT_31635"/>
<keyword evidence="5 6" id="KW-0720">Serine protease</keyword>
<dbReference type="GO" id="GO:0046872">
    <property type="term" value="F:metal ion binding"/>
    <property type="evidence" value="ECO:0007669"/>
    <property type="project" value="UniProtKB-KW"/>
</dbReference>
<organism evidence="9 10">
    <name type="scientific">Paenibacillus graminis</name>
    <dbReference type="NCBI Taxonomy" id="189425"/>
    <lineage>
        <taxon>Bacteria</taxon>
        <taxon>Bacillati</taxon>
        <taxon>Bacillota</taxon>
        <taxon>Bacilli</taxon>
        <taxon>Bacillales</taxon>
        <taxon>Paenibacillaceae</taxon>
        <taxon>Paenibacillus</taxon>
    </lineage>
</organism>
<dbReference type="Pfam" id="PF00082">
    <property type="entry name" value="Peptidase_S8"/>
    <property type="match status" value="1"/>
</dbReference>
<accession>A0A089MEA0</accession>
<dbReference type="KEGG" id="pgm:PGRAT_31635"/>
<dbReference type="Gene3D" id="3.40.50.200">
    <property type="entry name" value="Peptidase S8/S53 domain"/>
    <property type="match status" value="1"/>
</dbReference>
<dbReference type="InterPro" id="IPR036852">
    <property type="entry name" value="Peptidase_S8/S53_dom_sf"/>
</dbReference>